<accession>A0A1F6YQ48</accession>
<comment type="caution">
    <text evidence="1">The sequence shown here is derived from an EMBL/GenBank/DDBJ whole genome shotgun (WGS) entry which is preliminary data.</text>
</comment>
<protein>
    <submittedName>
        <fullName evidence="1">Uncharacterized protein</fullName>
    </submittedName>
</protein>
<dbReference type="AlphaFoldDB" id="A0A1F6YQ48"/>
<reference evidence="1 2" key="1">
    <citation type="journal article" date="2016" name="Nat. Commun.">
        <title>Thousands of microbial genomes shed light on interconnected biogeochemical processes in an aquifer system.</title>
        <authorList>
            <person name="Anantharaman K."/>
            <person name="Brown C.T."/>
            <person name="Hug L.A."/>
            <person name="Sharon I."/>
            <person name="Castelle C.J."/>
            <person name="Probst A.J."/>
            <person name="Thomas B.C."/>
            <person name="Singh A."/>
            <person name="Wilkins M.J."/>
            <person name="Karaoz U."/>
            <person name="Brodie E.L."/>
            <person name="Williams K.H."/>
            <person name="Hubbard S.S."/>
            <person name="Banfield J.F."/>
        </authorList>
    </citation>
    <scope>NUCLEOTIDE SEQUENCE [LARGE SCALE GENOMIC DNA]</scope>
</reference>
<organism evidence="1 2">
    <name type="scientific">Candidatus Nomurabacteria bacterium RIFOXYA2_FULL_42_12</name>
    <dbReference type="NCBI Taxonomy" id="1801801"/>
    <lineage>
        <taxon>Bacteria</taxon>
        <taxon>Candidatus Nomuraibacteriota</taxon>
    </lineage>
</organism>
<gene>
    <name evidence="1" type="ORF">A2225_01965</name>
</gene>
<dbReference type="EMBL" id="MFVZ01000002">
    <property type="protein sequence ID" value="OGJ08503.1"/>
    <property type="molecule type" value="Genomic_DNA"/>
</dbReference>
<proteinExistence type="predicted"/>
<sequence>MTYPVEEARSLGCSFIEAPNGVVTGTLPASGEKPEVVIHSTSVVRAAIILLYAKEERDKKKVAK</sequence>
<dbReference type="Proteomes" id="UP000178138">
    <property type="component" value="Unassembled WGS sequence"/>
</dbReference>
<evidence type="ECO:0000313" key="2">
    <source>
        <dbReference type="Proteomes" id="UP000178138"/>
    </source>
</evidence>
<name>A0A1F6YQ48_9BACT</name>
<evidence type="ECO:0000313" key="1">
    <source>
        <dbReference type="EMBL" id="OGJ08503.1"/>
    </source>
</evidence>